<sequence>PSPTPTPTPRKWREFSQNVGRLTLVNIRYALDYSLPSPAGIFYYITHKERYLGTQILFDPFKKTLVVLGSSWGATSLLKGLDTEDYNFTIVISPKNVFLFTPLLPSVAVVMLNAWSILQHESPTHYITRHKARQVSGIDTEATSVVITGSSAPPCLRSHRTIRYDNLVHAVGAETQTVSIPGVKQHAPFMKEDAEVRQRQFLGCIEAAAFPGTSEEEERLLHMVVVGGGPTGIELTGELHDFLEEDIQNRYPEHHPYMGLTFVEALPSVLPMFSKKLIQFTERTFKESRIEIMTGTIVKGVTLSSVLLKPKDAPEEEVDCRLVEQMNKRGLVIDVHLRMLGAPSIFAIEDCTTTLYAPTGQVACIPRAHAQVDREAGCLENKLQQLTNTKVEGEEVTDEATTETETIKRKIERIKLKSFHHSHQGSLVYIRSDKAIDDLLIFWGEVRVSDYSAYLSTLFSLRNRATGRGVRVFPVYLGLIFGWSVFQGSWVFWGLGLRSSGCVAPGGLRWGRFQRCLLHLRSTHPLRCPGLGIFWGYIAVSSALYAMHGRCPVATHAKAVCVVVYP</sequence>
<comment type="catalytic activity">
    <reaction evidence="7">
        <text>a quinone + NADH + H(+) = a quinol + NAD(+)</text>
        <dbReference type="Rhea" id="RHEA:46160"/>
        <dbReference type="ChEBI" id="CHEBI:15378"/>
        <dbReference type="ChEBI" id="CHEBI:24646"/>
        <dbReference type="ChEBI" id="CHEBI:57540"/>
        <dbReference type="ChEBI" id="CHEBI:57945"/>
        <dbReference type="ChEBI" id="CHEBI:132124"/>
        <dbReference type="EC" id="1.6.5.9"/>
    </reaction>
</comment>
<evidence type="ECO:0000256" key="3">
    <source>
        <dbReference type="ARBA" id="ARBA00022630"/>
    </source>
</evidence>
<dbReference type="Proteomes" id="UP000053820">
    <property type="component" value="Unassembled WGS sequence"/>
</dbReference>
<evidence type="ECO:0000256" key="2">
    <source>
        <dbReference type="ARBA" id="ARBA00012637"/>
    </source>
</evidence>
<dbReference type="GO" id="GO:0050136">
    <property type="term" value="F:NADH dehydrogenase (quinone) (non-electrogenic) activity"/>
    <property type="evidence" value="ECO:0007669"/>
    <property type="project" value="UniProtKB-EC"/>
</dbReference>
<comment type="catalytic activity">
    <reaction evidence="8">
        <text>a ubiquinone + NADH + H(+) = a ubiquinol + NAD(+)</text>
        <dbReference type="Rhea" id="RHEA:23152"/>
        <dbReference type="Rhea" id="RHEA-COMP:9565"/>
        <dbReference type="Rhea" id="RHEA-COMP:9566"/>
        <dbReference type="ChEBI" id="CHEBI:15378"/>
        <dbReference type="ChEBI" id="CHEBI:16389"/>
        <dbReference type="ChEBI" id="CHEBI:17976"/>
        <dbReference type="ChEBI" id="CHEBI:57540"/>
        <dbReference type="ChEBI" id="CHEBI:57945"/>
    </reaction>
</comment>
<dbReference type="GO" id="GO:0005739">
    <property type="term" value="C:mitochondrion"/>
    <property type="evidence" value="ECO:0007669"/>
    <property type="project" value="TreeGrafter"/>
</dbReference>
<evidence type="ECO:0000256" key="6">
    <source>
        <dbReference type="ARBA" id="ARBA00023027"/>
    </source>
</evidence>
<dbReference type="Gene3D" id="3.50.50.100">
    <property type="match status" value="1"/>
</dbReference>
<dbReference type="Pfam" id="PF07992">
    <property type="entry name" value="Pyr_redox_2"/>
    <property type="match status" value="1"/>
</dbReference>
<comment type="similarity">
    <text evidence="1">Belongs to the NADH dehydrogenase family.</text>
</comment>
<evidence type="ECO:0000259" key="9">
    <source>
        <dbReference type="Pfam" id="PF07992"/>
    </source>
</evidence>
<dbReference type="InterPro" id="IPR036188">
    <property type="entry name" value="FAD/NAD-bd_sf"/>
</dbReference>
<evidence type="ECO:0000256" key="4">
    <source>
        <dbReference type="ARBA" id="ARBA00022827"/>
    </source>
</evidence>
<organism evidence="10 11">
    <name type="scientific">Hydnomerulius pinastri MD-312</name>
    <dbReference type="NCBI Taxonomy" id="994086"/>
    <lineage>
        <taxon>Eukaryota</taxon>
        <taxon>Fungi</taxon>
        <taxon>Dikarya</taxon>
        <taxon>Basidiomycota</taxon>
        <taxon>Agaricomycotina</taxon>
        <taxon>Agaricomycetes</taxon>
        <taxon>Agaricomycetidae</taxon>
        <taxon>Boletales</taxon>
        <taxon>Boletales incertae sedis</taxon>
        <taxon>Leucogyrophana</taxon>
    </lineage>
</organism>
<keyword evidence="6" id="KW-0520">NAD</keyword>
<keyword evidence="4" id="KW-0274">FAD</keyword>
<gene>
    <name evidence="10" type="ORF">HYDPIDRAFT_98074</name>
</gene>
<keyword evidence="11" id="KW-1185">Reference proteome</keyword>
<keyword evidence="5" id="KW-0560">Oxidoreductase</keyword>
<dbReference type="OrthoDB" id="3244603at2759"/>
<dbReference type="SUPFAM" id="SSF51905">
    <property type="entry name" value="FAD/NAD(P)-binding domain"/>
    <property type="match status" value="2"/>
</dbReference>
<name>A0A0C9VSB3_9AGAM</name>
<feature type="non-terminal residue" evidence="10">
    <location>
        <position position="1"/>
    </location>
</feature>
<dbReference type="InterPro" id="IPR023753">
    <property type="entry name" value="FAD/NAD-binding_dom"/>
</dbReference>
<keyword evidence="3" id="KW-0285">Flavoprotein</keyword>
<feature type="domain" description="FAD/NAD(P)-binding" evidence="9">
    <location>
        <begin position="64"/>
        <end position="352"/>
    </location>
</feature>
<evidence type="ECO:0000256" key="1">
    <source>
        <dbReference type="ARBA" id="ARBA00005272"/>
    </source>
</evidence>
<dbReference type="PANTHER" id="PTHR43706:SF47">
    <property type="entry name" value="EXTERNAL NADH-UBIQUINONE OXIDOREDUCTASE 1, MITOCHONDRIAL-RELATED"/>
    <property type="match status" value="1"/>
</dbReference>
<dbReference type="AlphaFoldDB" id="A0A0C9VSB3"/>
<evidence type="ECO:0000313" key="11">
    <source>
        <dbReference type="Proteomes" id="UP000053820"/>
    </source>
</evidence>
<dbReference type="EMBL" id="KN839869">
    <property type="protein sequence ID" value="KIJ60745.1"/>
    <property type="molecule type" value="Genomic_DNA"/>
</dbReference>
<evidence type="ECO:0000313" key="10">
    <source>
        <dbReference type="EMBL" id="KIJ60745.1"/>
    </source>
</evidence>
<dbReference type="PANTHER" id="PTHR43706">
    <property type="entry name" value="NADH DEHYDROGENASE"/>
    <property type="match status" value="1"/>
</dbReference>
<accession>A0A0C9VSB3</accession>
<proteinExistence type="inferred from homology"/>
<evidence type="ECO:0000256" key="5">
    <source>
        <dbReference type="ARBA" id="ARBA00023002"/>
    </source>
</evidence>
<dbReference type="HOGENOM" id="CLU_021377_1_0_1"/>
<reference evidence="10 11" key="1">
    <citation type="submission" date="2014-04" db="EMBL/GenBank/DDBJ databases">
        <title>Evolutionary Origins and Diversification of the Mycorrhizal Mutualists.</title>
        <authorList>
            <consortium name="DOE Joint Genome Institute"/>
            <consortium name="Mycorrhizal Genomics Consortium"/>
            <person name="Kohler A."/>
            <person name="Kuo A."/>
            <person name="Nagy L.G."/>
            <person name="Floudas D."/>
            <person name="Copeland A."/>
            <person name="Barry K.W."/>
            <person name="Cichocki N."/>
            <person name="Veneault-Fourrey C."/>
            <person name="LaButti K."/>
            <person name="Lindquist E.A."/>
            <person name="Lipzen A."/>
            <person name="Lundell T."/>
            <person name="Morin E."/>
            <person name="Murat C."/>
            <person name="Riley R."/>
            <person name="Ohm R."/>
            <person name="Sun H."/>
            <person name="Tunlid A."/>
            <person name="Henrissat B."/>
            <person name="Grigoriev I.V."/>
            <person name="Hibbett D.S."/>
            <person name="Martin F."/>
        </authorList>
    </citation>
    <scope>NUCLEOTIDE SEQUENCE [LARGE SCALE GENOMIC DNA]</scope>
    <source>
        <strain evidence="10 11">MD-312</strain>
    </source>
</reference>
<dbReference type="EC" id="1.6.5.9" evidence="2"/>
<dbReference type="PRINTS" id="PR00368">
    <property type="entry name" value="FADPNR"/>
</dbReference>
<dbReference type="InterPro" id="IPR045024">
    <property type="entry name" value="NDH-2"/>
</dbReference>
<evidence type="ECO:0000256" key="7">
    <source>
        <dbReference type="ARBA" id="ARBA00047599"/>
    </source>
</evidence>
<evidence type="ECO:0000256" key="8">
    <source>
        <dbReference type="ARBA" id="ARBA00049010"/>
    </source>
</evidence>
<protein>
    <recommendedName>
        <fullName evidence="2">NADH:ubiquinone reductase (non-electrogenic)</fullName>
        <ecNumber evidence="2">1.6.5.9</ecNumber>
    </recommendedName>
</protein>